<feature type="binding site" evidence="13">
    <location>
        <position position="483"/>
    </location>
    <ligand>
        <name>Zn(2+)</name>
        <dbReference type="ChEBI" id="CHEBI:29105"/>
        <label>3</label>
    </ligand>
</feature>
<proteinExistence type="evidence at protein level"/>
<dbReference type="GO" id="GO:0046872">
    <property type="term" value="F:metal ion binding"/>
    <property type="evidence" value="ECO:0007669"/>
    <property type="project" value="UniProtKB-KW"/>
</dbReference>
<evidence type="ECO:0000256" key="4">
    <source>
        <dbReference type="ARBA" id="ARBA00022729"/>
    </source>
</evidence>
<feature type="domain" description="Class III cytochrome C" evidence="9">
    <location>
        <begin position="477"/>
        <end position="554"/>
    </location>
</feature>
<feature type="binding site" evidence="13">
    <location>
        <position position="342"/>
    </location>
    <ligand>
        <name>heme c</name>
        <dbReference type="ChEBI" id="CHEBI:61717"/>
        <label>11</label>
    </ligand>
</feature>
<feature type="binding site" description="axial binding residue" evidence="7">
    <location>
        <position position="370"/>
    </location>
    <ligand>
        <name>heme c</name>
        <dbReference type="ChEBI" id="CHEBI:61717"/>
        <label>1</label>
    </ligand>
    <ligandPart>
        <name>Fe</name>
        <dbReference type="ChEBI" id="CHEBI:18248"/>
    </ligandPart>
</feature>
<evidence type="ECO:0000313" key="11">
    <source>
        <dbReference type="EMBL" id="AGW12617.1"/>
    </source>
</evidence>
<feature type="binding site" description="axial binding residue" evidence="7">
    <location>
        <position position="384"/>
    </location>
    <ligand>
        <name>heme c</name>
        <dbReference type="ChEBI" id="CHEBI:61717"/>
        <label>1</label>
    </ligand>
    <ligandPart>
        <name>Fe</name>
        <dbReference type="ChEBI" id="CHEBI:18248"/>
    </ligandPart>
</feature>
<feature type="binding site" evidence="13">
    <location>
        <position position="213"/>
    </location>
    <ligand>
        <name>heme c</name>
        <dbReference type="ChEBI" id="CHEBI:61717"/>
        <label>7</label>
    </ligand>
</feature>
<feature type="binding site" evidence="13">
    <location>
        <position position="464"/>
    </location>
    <ligand>
        <name>heme c</name>
        <dbReference type="ChEBI" id="CHEBI:61717"/>
        <label>14</label>
        <note>axial binding residue</note>
    </ligand>
    <ligandPart>
        <name>Fe</name>
        <dbReference type="ChEBI" id="CHEBI:18248"/>
    </ligandPart>
</feature>
<feature type="binding site" evidence="13">
    <location>
        <position position="118"/>
    </location>
    <ligand>
        <name>heme c</name>
        <dbReference type="ChEBI" id="CHEBI:61717"/>
        <label>3</label>
        <note>axial binding residue</note>
    </ligand>
    <ligandPart>
        <name>Fe</name>
        <dbReference type="ChEBI" id="CHEBI:18248"/>
    </ligandPart>
</feature>
<feature type="binding site" description="axial binding residue" evidence="7">
    <location>
        <position position="369"/>
    </location>
    <ligand>
        <name>heme c</name>
        <dbReference type="ChEBI" id="CHEBI:61717"/>
        <label>1</label>
    </ligand>
    <ligandPart>
        <name>Fe</name>
        <dbReference type="ChEBI" id="CHEBI:18248"/>
    </ligandPart>
</feature>
<feature type="binding site" evidence="13">
    <location>
        <position position="492"/>
    </location>
    <ligand>
        <name>heme c</name>
        <dbReference type="ChEBI" id="CHEBI:61717"/>
        <label>14</label>
        <note>covalent</note>
    </ligand>
</feature>
<feature type="binding site" evidence="13">
    <location>
        <position position="96"/>
    </location>
    <ligand>
        <name>heme c</name>
        <dbReference type="ChEBI" id="CHEBI:61717"/>
        <label>2</label>
    </ligand>
</feature>
<feature type="binding site" evidence="13">
    <location>
        <position position="466"/>
    </location>
    <ligand>
        <name>heme c</name>
        <dbReference type="ChEBI" id="CHEBI:61717"/>
        <label>15</label>
    </ligand>
</feature>
<feature type="binding site" description="axial binding residue" evidence="7">
    <location>
        <position position="319"/>
    </location>
    <ligand>
        <name>heme c</name>
        <dbReference type="ChEBI" id="CHEBI:61717"/>
        <label>1</label>
    </ligand>
    <ligandPart>
        <name>Fe</name>
        <dbReference type="ChEBI" id="CHEBI:18248"/>
    </ligandPart>
</feature>
<feature type="binding site" evidence="13">
    <location>
        <position position="456"/>
    </location>
    <ligand>
        <name>heme c</name>
        <dbReference type="ChEBI" id="CHEBI:61717"/>
        <label>13</label>
    </ligand>
</feature>
<feature type="binding site" description="axial binding residue" evidence="7">
    <location>
        <position position="340"/>
    </location>
    <ligand>
        <name>heme c</name>
        <dbReference type="ChEBI" id="CHEBI:61717"/>
        <label>1</label>
    </ligand>
    <ligandPart>
        <name>Fe</name>
        <dbReference type="ChEBI" id="CHEBI:18248"/>
    </ligandPart>
</feature>
<feature type="binding site" description="axial binding residue" evidence="7">
    <location>
        <position position="339"/>
    </location>
    <ligand>
        <name>heme c</name>
        <dbReference type="ChEBI" id="CHEBI:61717"/>
        <label>1</label>
    </ligand>
    <ligandPart>
        <name>Fe</name>
        <dbReference type="ChEBI" id="CHEBI:18248"/>
    </ligandPart>
</feature>
<evidence type="ECO:0000259" key="9">
    <source>
        <dbReference type="Pfam" id="PF02085"/>
    </source>
</evidence>
<feature type="binding site" description="axial binding residue" evidence="7">
    <location>
        <position position="322"/>
    </location>
    <ligand>
        <name>heme c</name>
        <dbReference type="ChEBI" id="CHEBI:61717"/>
        <label>1</label>
    </ligand>
    <ligandPart>
        <name>Fe</name>
        <dbReference type="ChEBI" id="CHEBI:18248"/>
    </ligandPart>
</feature>
<feature type="binding site" evidence="13">
    <location>
        <position position="498"/>
    </location>
    <ligand>
        <name>heme c</name>
        <dbReference type="ChEBI" id="CHEBI:61717"/>
        <label>16</label>
    </ligand>
</feature>
<feature type="binding site" evidence="13">
    <location>
        <position position="358"/>
    </location>
    <ligand>
        <name>heme c</name>
        <dbReference type="ChEBI" id="CHEBI:61717"/>
        <label>11</label>
        <note>axial binding residue</note>
    </ligand>
    <ligandPart>
        <name>Fe</name>
        <dbReference type="ChEBI" id="CHEBI:18248"/>
    </ligandPart>
</feature>
<feature type="binding site" evidence="13">
    <location>
        <position position="151"/>
    </location>
    <ligand>
        <name>heme c</name>
        <dbReference type="ChEBI" id="CHEBI:61717"/>
        <label>4</label>
    </ligand>
</feature>
<feature type="binding site" evidence="13">
    <location>
        <position position="449"/>
    </location>
    <ligand>
        <name>heme c</name>
        <dbReference type="ChEBI" id="CHEBI:61717"/>
        <label>13</label>
    </ligand>
</feature>
<feature type="binding site" evidence="13">
    <location>
        <position position="255"/>
    </location>
    <ligand>
        <name>heme c</name>
        <dbReference type="ChEBI" id="CHEBI:61717"/>
        <label>4</label>
        <note>axial binding residue</note>
    </ligand>
    <ligandPart>
        <name>Fe</name>
        <dbReference type="ChEBI" id="CHEBI:18248"/>
    </ligandPart>
</feature>
<keyword evidence="13" id="KW-0862">Zinc</keyword>
<dbReference type="GlyCosmos" id="T2G9Q2">
    <property type="glycosylation" value="1 site, No reported glycans"/>
</dbReference>
<feature type="binding site" evidence="13">
    <location>
        <position position="183"/>
    </location>
    <ligand>
        <name>heme c</name>
        <dbReference type="ChEBI" id="CHEBI:61717"/>
        <label>7</label>
        <note>axial binding residue</note>
    </ligand>
    <ligandPart>
        <name>Fe</name>
        <dbReference type="ChEBI" id="CHEBI:18248"/>
    </ligandPart>
</feature>
<dbReference type="PANTHER" id="PTHR35038">
    <property type="entry name" value="DISSIMILATORY SULFITE REDUCTASE SIRA"/>
    <property type="match status" value="1"/>
</dbReference>
<keyword evidence="13" id="KW-0002">3D-structure</keyword>
<dbReference type="HOGENOM" id="CLU_508744_0_0_7"/>
<protein>
    <submittedName>
        <fullName evidence="11">Sixteen Heme Cytochrome</fullName>
    </submittedName>
</protein>
<feature type="binding site" description="axial binding residue" evidence="7">
    <location>
        <position position="380"/>
    </location>
    <ligand>
        <name>heme c</name>
        <dbReference type="ChEBI" id="CHEBI:61717"/>
        <label>1</label>
    </ligand>
    <ligandPart>
        <name>Fe</name>
        <dbReference type="ChEBI" id="CHEBI:18248"/>
    </ligandPart>
</feature>
<dbReference type="EvolutionaryTrace" id="T2G9Q2"/>
<feature type="binding site" evidence="13">
    <location>
        <position position="312"/>
    </location>
    <ligand>
        <name>heme c</name>
        <dbReference type="ChEBI" id="CHEBI:61717"/>
        <label>9</label>
        <note>axial binding residue</note>
    </ligand>
    <ligandPart>
        <name>Fe</name>
        <dbReference type="ChEBI" id="CHEBI:18248"/>
    </ligandPart>
</feature>
<feature type="binding site" evidence="13">
    <location>
        <position position="416"/>
    </location>
    <ligand>
        <name>Zn(2+)</name>
        <dbReference type="ChEBI" id="CHEBI:29105"/>
        <label>1</label>
    </ligand>
</feature>
<feature type="binding site" evidence="13">
    <location>
        <position position="232"/>
    </location>
    <ligand>
        <name>heme c</name>
        <dbReference type="ChEBI" id="CHEBI:61717"/>
        <label>6</label>
        <note>covalent</note>
    </ligand>
</feature>
<feature type="binding site" evidence="13">
    <location>
        <position position="161"/>
    </location>
    <ligand>
        <name>heme c</name>
        <dbReference type="ChEBI" id="CHEBI:61717"/>
        <label>6</label>
    </ligand>
</feature>
<feature type="binding site" evidence="13">
    <location>
        <position position="134"/>
    </location>
    <ligand>
        <name>heme c</name>
        <dbReference type="ChEBI" id="CHEBI:61717"/>
        <label>1</label>
        <note>covalent</note>
    </ligand>
</feature>
<dbReference type="AlphaFoldDB" id="T2G9Q2"/>
<feature type="binding site" evidence="13">
    <location>
        <position position="370"/>
    </location>
    <ligand>
        <name>heme c</name>
        <dbReference type="ChEBI" id="CHEBI:61717"/>
        <label>9</label>
        <note>axial binding residue</note>
    </ligand>
    <ligandPart>
        <name>Fe</name>
        <dbReference type="ChEBI" id="CHEBI:18248"/>
    </ligandPart>
</feature>
<reference evidence="12" key="3">
    <citation type="submission" date="2013-07" db="EMBL/GenBank/DDBJ databases">
        <authorList>
            <person name="Morais-Silva F.O."/>
            <person name="Rezende A.M."/>
            <person name="Pimentel C."/>
            <person name="Resende D.M."/>
            <person name="Santos C.I."/>
            <person name="Clemente C."/>
            <person name="de Oliveira L.M."/>
            <person name="da Silva S.M."/>
            <person name="Costa D.A."/>
            <person name="Varela-Raposo A."/>
            <person name="Horacio E.C.A."/>
            <person name="Matos M."/>
            <person name="Flores O."/>
            <person name="Ruiz J.C."/>
            <person name="Rodrigues-Pousada C."/>
        </authorList>
    </citation>
    <scope>NUCLEOTIDE SEQUENCE [LARGE SCALE GENOMIC DNA]</scope>
    <source>
        <strain evidence="12">ATCC 19364 / DSM 1382 / NCIMB 9332 / VKM B-1759</strain>
    </source>
</reference>
<feature type="signal peptide" evidence="8">
    <location>
        <begin position="1"/>
        <end position="29"/>
    </location>
</feature>
<feature type="binding site" evidence="13">
    <location>
        <position position="225"/>
    </location>
    <ligand>
        <name>heme c</name>
        <dbReference type="ChEBI" id="CHEBI:61717"/>
        <label>2</label>
    </ligand>
</feature>
<dbReference type="InterPro" id="IPR054813">
    <property type="entry name" value="HmcA"/>
</dbReference>
<feature type="binding site" evidence="13">
    <location>
        <position position="457"/>
    </location>
    <ligand>
        <name>heme c</name>
        <dbReference type="ChEBI" id="CHEBI:61717"/>
        <label>13</label>
    </ligand>
</feature>
<dbReference type="InterPro" id="IPR051829">
    <property type="entry name" value="Multiheme_Cytochr_ET"/>
</dbReference>
<feature type="binding site" evidence="13">
    <location>
        <position position="154"/>
    </location>
    <ligand>
        <name>heme c</name>
        <dbReference type="ChEBI" id="CHEBI:61717"/>
        <label>5</label>
    </ligand>
</feature>
<feature type="binding site" evidence="13">
    <location>
        <position position="202"/>
    </location>
    <ligand>
        <name>heme c</name>
        <dbReference type="ChEBI" id="CHEBI:61717"/>
        <label>7</label>
        <note>covalent</note>
    </ligand>
</feature>
<feature type="binding site" evidence="13">
    <location>
        <position position="205"/>
    </location>
    <ligand>
        <name>heme c</name>
        <dbReference type="ChEBI" id="CHEBI:61717"/>
        <label>7</label>
        <note>covalent</note>
    </ligand>
</feature>
<feature type="binding site" evidence="13">
    <location>
        <position position="236"/>
    </location>
    <ligand>
        <name>heme c</name>
        <dbReference type="ChEBI" id="CHEBI:61717"/>
        <label>6</label>
        <note>axial binding residue</note>
    </ligand>
    <ligandPart>
        <name>Fe</name>
        <dbReference type="ChEBI" id="CHEBI:18248"/>
    </ligandPart>
</feature>
<dbReference type="eggNOG" id="COG0484">
    <property type="taxonomic scope" value="Bacteria"/>
</dbReference>
<dbReference type="InterPro" id="IPR029467">
    <property type="entry name" value="Cyt_c7-like"/>
</dbReference>
<feature type="binding site" evidence="13">
    <location>
        <position position="377"/>
    </location>
    <ligand>
        <name>heme c</name>
        <dbReference type="ChEBI" id="CHEBI:61717"/>
        <label>9</label>
    </ligand>
</feature>
<feature type="binding site" evidence="13">
    <location>
        <position position="94"/>
    </location>
    <ligand>
        <name>heme c</name>
        <dbReference type="ChEBI" id="CHEBI:61717"/>
        <label>2</label>
    </ligand>
</feature>
<feature type="binding site" evidence="13">
    <location>
        <position position="380"/>
    </location>
    <ligand>
        <name>heme c</name>
        <dbReference type="ChEBI" id="CHEBI:61717"/>
        <label>12</label>
        <note>covalent</note>
    </ligand>
</feature>
<evidence type="ECO:0000313" key="12">
    <source>
        <dbReference type="Proteomes" id="UP000016587"/>
    </source>
</evidence>
<feature type="domain" description="Class III cytochrome C" evidence="9">
    <location>
        <begin position="175"/>
        <end position="255"/>
    </location>
</feature>
<feature type="binding site" evidence="13">
    <location>
        <position position="508"/>
    </location>
    <ligand>
        <name>heme c</name>
        <dbReference type="ChEBI" id="CHEBI:61717"/>
        <label>14</label>
    </ligand>
</feature>
<evidence type="ECO:0000256" key="8">
    <source>
        <dbReference type="SAM" id="SignalP"/>
    </source>
</evidence>
<feature type="binding site" evidence="13">
    <location>
        <position position="457"/>
    </location>
    <ligand>
        <name>Zn(2+)</name>
        <dbReference type="ChEBI" id="CHEBI:29105"/>
        <label>2</label>
    </ligand>
</feature>
<keyword evidence="12" id="KW-1185">Reference proteome</keyword>
<feature type="binding site" evidence="13">
    <location>
        <position position="340"/>
    </location>
    <ligand>
        <name>heme c</name>
        <dbReference type="ChEBI" id="CHEBI:61717"/>
        <label>10</label>
        <note>axial binding residue</note>
    </ligand>
    <ligandPart>
        <name>Fe</name>
        <dbReference type="ChEBI" id="CHEBI:18248"/>
    </ligandPart>
</feature>
<feature type="binding site" evidence="13">
    <location>
        <position position="531"/>
    </location>
    <ligand>
        <name>heme c</name>
        <dbReference type="ChEBI" id="CHEBI:61717"/>
        <label>13</label>
        <note>axial binding residue</note>
    </ligand>
    <ligandPart>
        <name>Fe</name>
        <dbReference type="ChEBI" id="CHEBI:18248"/>
    </ligandPart>
</feature>
<gene>
    <name evidence="11" type="primary">hmcA</name>
    <name evidence="11" type="ORF">DGI_0715</name>
</gene>
<feature type="binding site" evidence="13">
    <location>
        <position position="323"/>
    </location>
    <ligand>
        <name>heme c</name>
        <dbReference type="ChEBI" id="CHEBI:61717"/>
        <label>8</label>
        <note>axial binding residue</note>
    </ligand>
    <ligandPart>
        <name>Fe</name>
        <dbReference type="ChEBI" id="CHEBI:18248"/>
    </ligandPart>
</feature>
<feature type="binding site" description="axial binding residue" evidence="7">
    <location>
        <position position="323"/>
    </location>
    <ligand>
        <name>heme c</name>
        <dbReference type="ChEBI" id="CHEBI:61717"/>
        <label>1</label>
    </ligand>
    <ligandPart>
        <name>Fe</name>
        <dbReference type="ChEBI" id="CHEBI:18248"/>
    </ligandPart>
</feature>
<sequence length="559" mass="59891">MTQRKRAARWVGIPCAILFLTVPFISATASTPGPASTAEPKVDAIVIDTAAVFGKLEQPGVVFYHEKHTTALEKMAKDCTSCHVETEGKLSFKFARTVDPTSKNAMAEQYHANCMACHEKVVGSYPTAPQAAECKRCHVGPGVEGATVTPKPSLDLNLHGRHVVAEAKRLQVKEDESCKACHHTYDEAQKKLVYAKGEEGSCVYCHKQEPLPSPVQQDRVVPSTRDASHESCVNCHLSTRKAQTESGPVLCVGCHTAEAQAAWKKTAETPRLFRGQPDATLLVAGAATANGTVDVNWAAAGPGPVAFDHKAHEGFVGNCVTCHHPTQTGGSLAACGVACHTTTGSKDGNFVTTAQSAHQLGVTTSCVGCHTTQANARKECAGCHAPMQKTALSQNSCIQCHEAGFPTSGTQTLGKEEREATAAKILAAKDEKPKTVPLENVPEKLTLNYMDEKGDEWQAAEFPHRKIYQKLVEEAAKSPMANHFHGDALTMCSGCHHNAKPSLNPPKCASCHSKPFQERTANQPGLKGAFHNQCIGCHQEMQVNPKATDCQGCHKPKNS</sequence>
<feature type="binding site" description="axial binding residue" evidence="7">
    <location>
        <position position="312"/>
    </location>
    <ligand>
        <name>heme c</name>
        <dbReference type="ChEBI" id="CHEBI:61717"/>
        <label>1</label>
    </ligand>
    <ligandPart>
        <name>Fe</name>
        <dbReference type="ChEBI" id="CHEBI:18248"/>
    </ligandPart>
</feature>
<name>T2G9Q2_MEGG1</name>
<feature type="binding site" evidence="13">
    <location>
        <position position="495"/>
    </location>
    <ligand>
        <name>heme c</name>
        <dbReference type="ChEBI" id="CHEBI:61717"/>
        <label>14</label>
        <note>covalent</note>
    </ligand>
</feature>
<feature type="binding site" evidence="13">
    <location>
        <position position="449"/>
    </location>
    <ligand>
        <name>heme c</name>
        <dbReference type="ChEBI" id="CHEBI:61717"/>
        <label>14</label>
    </ligand>
</feature>
<feature type="binding site" evidence="13">
    <location>
        <position position="401"/>
    </location>
    <ligand>
        <name>heme c</name>
        <dbReference type="ChEBI" id="CHEBI:61717"/>
        <label>11</label>
        <note>axial binding residue</note>
    </ligand>
    <ligandPart>
        <name>Fe</name>
        <dbReference type="ChEBI" id="CHEBI:18248"/>
    </ligandPart>
</feature>
<dbReference type="Pfam" id="PF14522">
    <property type="entry name" value="Cytochrome_C7"/>
    <property type="match status" value="1"/>
</dbReference>
<feature type="binding site" evidence="13">
    <location>
        <position position="327"/>
    </location>
    <ligand>
        <name>heme c</name>
        <dbReference type="ChEBI" id="CHEBI:61717"/>
        <label>10</label>
    </ligand>
</feature>
<dbReference type="PRINTS" id="PR00609">
    <property type="entry name" value="CYTOCHROMEC3"/>
</dbReference>
<evidence type="ECO:0000256" key="7">
    <source>
        <dbReference type="PIRSR" id="PIRSR602322-1"/>
    </source>
</evidence>
<feature type="binding site" evidence="13">
    <location>
        <position position="538"/>
    </location>
    <ligand>
        <name>heme c</name>
        <dbReference type="ChEBI" id="CHEBI:61717"/>
        <label>15</label>
        <note>axial binding residue</note>
    </ligand>
    <ligandPart>
        <name>Fe</name>
        <dbReference type="ChEBI" id="CHEBI:18248"/>
    </ligandPart>
</feature>
<evidence type="ECO:0007829" key="13">
    <source>
        <dbReference type="PDB" id="1Z1N"/>
    </source>
</evidence>
<feature type="binding site" evidence="13">
    <location>
        <position position="57"/>
    </location>
    <ligand>
        <name>heme c</name>
        <dbReference type="ChEBI" id="CHEBI:61717"/>
        <label>1</label>
    </ligand>
</feature>
<dbReference type="GO" id="GO:0020037">
    <property type="term" value="F:heme binding"/>
    <property type="evidence" value="ECO:0007669"/>
    <property type="project" value="InterPro"/>
</dbReference>
<dbReference type="STRING" id="1121448.DGI_0715"/>
<feature type="binding site" evidence="13">
    <location>
        <position position="162"/>
    </location>
    <ligand>
        <name>heme c</name>
        <dbReference type="ChEBI" id="CHEBI:61717"/>
        <label>6</label>
        <note>axial binding residue</note>
    </ligand>
    <ligandPart>
        <name>Fe</name>
        <dbReference type="ChEBI" id="CHEBI:18248"/>
    </ligandPart>
</feature>
<feature type="binding site" evidence="13">
    <location>
        <position position="554"/>
    </location>
    <ligand>
        <name>heme c</name>
        <dbReference type="ChEBI" id="CHEBI:61717"/>
        <label>13</label>
        <note>axial binding residue</note>
    </ligand>
    <ligandPart>
        <name>Fe</name>
        <dbReference type="ChEBI" id="CHEBI:18248"/>
    </ligandPart>
</feature>
<dbReference type="CDD" id="cd08168">
    <property type="entry name" value="Cytochrom_C3"/>
    <property type="match status" value="4"/>
</dbReference>
<keyword evidence="6 7" id="KW-0408">Iron</keyword>
<feature type="binding site" description="axial binding residue" evidence="7">
    <location>
        <position position="383"/>
    </location>
    <ligand>
        <name>heme c</name>
        <dbReference type="ChEBI" id="CHEBI:61717"/>
        <label>1</label>
    </ligand>
    <ligandPart>
        <name>Fe</name>
        <dbReference type="ChEBI" id="CHEBI:18248"/>
    </ligandPart>
</feature>
<feature type="binding site" evidence="13">
    <location>
        <position position="496"/>
    </location>
    <ligand>
        <name>heme c</name>
        <dbReference type="ChEBI" id="CHEBI:61717"/>
        <label>14</label>
        <note>axial binding residue</note>
    </ligand>
    <ligandPart>
        <name>Fe</name>
        <dbReference type="ChEBI" id="CHEBI:18248"/>
    </ligandPart>
</feature>
<dbReference type="RefSeq" id="WP_021759287.1">
    <property type="nucleotide sequence ID" value="NC_022444.1"/>
</dbReference>
<evidence type="ECO:0000259" key="10">
    <source>
        <dbReference type="Pfam" id="PF14522"/>
    </source>
</evidence>
<feature type="binding site" evidence="13">
    <location>
        <position position="419"/>
    </location>
    <ligand>
        <name>Zn(2+)</name>
        <dbReference type="ChEBI" id="CHEBI:29105"/>
        <label>1</label>
    </ligand>
</feature>
<dbReference type="InterPro" id="IPR002322">
    <property type="entry name" value="Cyt_c_III"/>
</dbReference>
<evidence type="ECO:0000256" key="5">
    <source>
        <dbReference type="ARBA" id="ARBA00022982"/>
    </source>
</evidence>
<feature type="binding site" evidence="13">
    <location>
        <position position="251"/>
    </location>
    <ligand>
        <name>heme c</name>
        <dbReference type="ChEBI" id="CHEBI:61717"/>
        <label>4</label>
        <note>covalent</note>
    </ligand>
</feature>
<evidence type="ECO:0000256" key="2">
    <source>
        <dbReference type="ARBA" id="ARBA00022617"/>
    </source>
</evidence>
<feature type="domain" description="Class III cytochrome C" evidence="9">
    <location>
        <begin position="303"/>
        <end position="384"/>
    </location>
</feature>
<feature type="binding site" evidence="13">
    <location>
        <position position="159"/>
    </location>
    <ligand>
        <name>heme c</name>
        <dbReference type="ChEBI" id="CHEBI:61717"/>
        <label>5</label>
        <note>axial binding residue</note>
    </ligand>
    <ligandPart>
        <name>Fe</name>
        <dbReference type="ChEBI" id="CHEBI:18248"/>
    </ligandPart>
</feature>
<reference evidence="13" key="1">
    <citation type="submission" date="2005-03" db="PDB data bank">
        <title>Crystal Structure of the sixteen heme cytochrome from Desulfovibrio gigas.</title>
        <authorList>
            <person name="Santos-Silva T."/>
            <person name="Dias J.M."/>
            <person name="Romao M.J."/>
        </authorList>
    </citation>
    <scope>X-RAY CRYSTALLOGRAPHY (2.10 ANGSTROMS) IN COMPLEX WITH HEME</scope>
    <scope>GLYCOSYLATION AT ASN-290</scope>
</reference>
<dbReference type="GO" id="GO:0009055">
    <property type="term" value="F:electron transfer activity"/>
    <property type="evidence" value="ECO:0007669"/>
    <property type="project" value="InterPro"/>
</dbReference>
<feature type="binding site" evidence="13">
    <location>
        <position position="319"/>
    </location>
    <ligand>
        <name>heme c</name>
        <dbReference type="ChEBI" id="CHEBI:61717"/>
        <label>5</label>
    </ligand>
</feature>
<feature type="binding site" evidence="13">
    <location>
        <position position="415"/>
    </location>
    <ligand>
        <name>heme c</name>
        <dbReference type="ChEBI" id="CHEBI:61717"/>
        <label>8</label>
    </ligand>
</feature>
<feature type="binding site" evidence="13">
    <location>
        <position position="138"/>
    </location>
    <ligand>
        <name>heme c</name>
        <dbReference type="ChEBI" id="CHEBI:61717"/>
        <label>1</label>
        <note>axial binding residue</note>
    </ligand>
    <ligandPart>
        <name>Fe</name>
        <dbReference type="ChEBI" id="CHEBI:18248"/>
    </ligandPart>
</feature>
<feature type="binding site" evidence="13">
    <location>
        <position position="335"/>
    </location>
    <ligand>
        <name>heme c</name>
        <dbReference type="ChEBI" id="CHEBI:61717"/>
        <label>10</label>
        <note>covalent</note>
    </ligand>
</feature>
<feature type="binding site" evidence="13">
    <location>
        <position position="400"/>
    </location>
    <ligand>
        <name>heme c</name>
        <dbReference type="ChEBI" id="CHEBI:61717"/>
        <label>11</label>
        <note>covalent</note>
    </ligand>
</feature>
<feature type="binding site" evidence="13">
    <location>
        <position position="508"/>
    </location>
    <ligand>
        <name>heme c</name>
        <dbReference type="ChEBI" id="CHEBI:61717"/>
        <label>16</label>
        <note>covalent</note>
    </ligand>
</feature>
<feature type="binding site" evidence="13">
    <location>
        <position position="497"/>
    </location>
    <ligand>
        <name>heme c</name>
        <dbReference type="ChEBI" id="CHEBI:61717"/>
        <label>16</label>
        <note>axial binding residue</note>
    </ligand>
    <ligandPart>
        <name>Fe</name>
        <dbReference type="ChEBI" id="CHEBI:18248"/>
    </ligandPart>
</feature>
<feature type="binding site" evidence="13">
    <location>
        <position position="83"/>
    </location>
    <ligand>
        <name>heme c</name>
        <dbReference type="ChEBI" id="CHEBI:61717"/>
        <label>2</label>
        <note>axial binding residue</note>
    </ligand>
    <ligandPart>
        <name>Fe</name>
        <dbReference type="ChEBI" id="CHEBI:18248"/>
    </ligandPart>
</feature>
<feature type="binding site" evidence="13">
    <location>
        <position position="324"/>
    </location>
    <ligand>
        <name>heme c</name>
        <dbReference type="ChEBI" id="CHEBI:61717"/>
        <label>10</label>
        <note>axial binding residue</note>
    </ligand>
    <ligandPart>
        <name>Fe</name>
        <dbReference type="ChEBI" id="CHEBI:18248"/>
    </ligandPart>
</feature>
<feature type="binding site" evidence="13">
    <location>
        <position position="366"/>
    </location>
    <ligand>
        <name>heme c</name>
        <dbReference type="ChEBI" id="CHEBI:61717"/>
        <label>9</label>
        <note>covalent</note>
    </ligand>
</feature>
<dbReference type="Proteomes" id="UP000016587">
    <property type="component" value="Chromosome"/>
</dbReference>
<feature type="binding site" evidence="13">
    <location>
        <position position="50"/>
    </location>
    <ligand>
        <name>heme c</name>
        <dbReference type="ChEBI" id="CHEBI:61717"/>
        <label>1</label>
    </ligand>
</feature>
<comment type="cofactor">
    <cofactor evidence="7">
        <name>heme c</name>
        <dbReference type="ChEBI" id="CHEBI:61717"/>
    </cofactor>
    <text evidence="7">Binds 4 heme c groups covalently per monomer.</text>
</comment>
<dbReference type="InterPro" id="IPR036280">
    <property type="entry name" value="Multihaem_cyt_sf"/>
</dbReference>
<feature type="binding site" description="axial binding residue" evidence="7">
    <location>
        <position position="324"/>
    </location>
    <ligand>
        <name>heme c</name>
        <dbReference type="ChEBI" id="CHEBI:61717"/>
        <label>1</label>
    </ligand>
    <ligandPart>
        <name>Fe</name>
        <dbReference type="ChEBI" id="CHEBI:18248"/>
    </ligandPart>
</feature>
<feature type="binding site" evidence="13">
    <location>
        <position position="111"/>
    </location>
    <ligand>
        <name>heme c</name>
        <dbReference type="ChEBI" id="CHEBI:61717"/>
        <label>1</label>
        <note>axial binding residue</note>
    </ligand>
    <ligandPart>
        <name>Fe</name>
        <dbReference type="ChEBI" id="CHEBI:18248"/>
    </ligandPart>
</feature>
<dbReference type="Pfam" id="PF02085">
    <property type="entry name" value="Cytochrom_CIII"/>
    <property type="match status" value="3"/>
</dbReference>
<feature type="binding site" evidence="13">
    <location>
        <position position="65"/>
    </location>
    <ligand>
        <name>heme c</name>
        <dbReference type="ChEBI" id="CHEBI:61717"/>
        <label>2</label>
        <note>axial binding residue</note>
    </ligand>
    <ligandPart>
        <name>Fe</name>
        <dbReference type="ChEBI" id="CHEBI:18248"/>
    </ligandPart>
</feature>
<feature type="binding site" evidence="13">
    <location>
        <position position="511"/>
    </location>
    <ligand>
        <name>heme c</name>
        <dbReference type="ChEBI" id="CHEBI:61717"/>
        <label>16</label>
        <note>covalent</note>
    </ligand>
</feature>
<feature type="binding site" evidence="13">
    <location>
        <position position="364"/>
    </location>
    <ligand>
        <name>heme c</name>
        <dbReference type="ChEBI" id="CHEBI:61717"/>
        <label>10</label>
    </ligand>
</feature>
<evidence type="ECO:0000256" key="1">
    <source>
        <dbReference type="ARBA" id="ARBA00022448"/>
    </source>
</evidence>
<feature type="binding site" evidence="13">
    <location>
        <position position="550"/>
    </location>
    <ligand>
        <name>heme c</name>
        <dbReference type="ChEBI" id="CHEBI:61717"/>
        <label>13</label>
        <note>covalent</note>
    </ligand>
</feature>
<feature type="binding site" evidence="13">
    <location>
        <position position="450"/>
    </location>
    <ligand>
        <name>heme c</name>
        <dbReference type="ChEBI" id="CHEBI:61717"/>
        <label>13</label>
    </ligand>
</feature>
<organism evidence="11 12">
    <name type="scientific">Megalodesulfovibrio gigas (strain ATCC 19364 / DSM 1382 / NCIMB 9332 / VKM B-1759)</name>
    <name type="common">Desulfovibrio gigas</name>
    <dbReference type="NCBI Taxonomy" id="1121448"/>
    <lineage>
        <taxon>Bacteria</taxon>
        <taxon>Pseudomonadati</taxon>
        <taxon>Thermodesulfobacteriota</taxon>
        <taxon>Desulfovibrionia</taxon>
        <taxon>Desulfovibrionales</taxon>
        <taxon>Desulfovibrionaceae</taxon>
        <taxon>Megalodesulfovibrio</taxon>
    </lineage>
</organism>
<keyword evidence="3 7" id="KW-0479">Metal-binding</keyword>
<feature type="binding site" evidence="13">
    <location>
        <position position="117"/>
    </location>
    <ligand>
        <name>heme c</name>
        <dbReference type="ChEBI" id="CHEBI:61717"/>
        <label>3</label>
        <note>covalent</note>
    </ligand>
</feature>
<feature type="binding site" description="axial binding residue" evidence="7">
    <location>
        <position position="366"/>
    </location>
    <ligand>
        <name>heme c</name>
        <dbReference type="ChEBI" id="CHEBI:61717"/>
        <label>1</label>
    </ligand>
    <ligandPart>
        <name>Fe</name>
        <dbReference type="ChEBI" id="CHEBI:18248"/>
    </ligandPart>
</feature>
<feature type="chain" id="PRO_5004588167" evidence="8">
    <location>
        <begin position="30"/>
        <end position="559"/>
    </location>
</feature>
<evidence type="ECO:0000256" key="6">
    <source>
        <dbReference type="ARBA" id="ARBA00023004"/>
    </source>
</evidence>
<keyword evidence="1" id="KW-0813">Transport</keyword>
<feature type="binding site" description="axial binding residue" evidence="7">
    <location>
        <position position="309"/>
    </location>
    <ligand>
        <name>heme c</name>
        <dbReference type="ChEBI" id="CHEBI:61717"/>
        <label>1</label>
    </ligand>
    <ligandPart>
        <name>Fe</name>
        <dbReference type="ChEBI" id="CHEBI:18248"/>
    </ligandPart>
</feature>
<dbReference type="PDB" id="1Z1N">
    <property type="method" value="X-ray"/>
    <property type="resolution" value="2.10 A"/>
    <property type="chains" value="X=1-559"/>
</dbReference>
<feature type="binding site" evidence="13">
    <location>
        <position position="485"/>
    </location>
    <ligand>
        <name>heme c</name>
        <dbReference type="ChEBI" id="CHEBI:61717"/>
        <label>12</label>
        <note>axial binding residue</note>
    </ligand>
    <ligandPart>
        <name>Fe</name>
        <dbReference type="ChEBI" id="CHEBI:18248"/>
    </ligandPart>
</feature>
<feature type="binding site" evidence="13">
    <location>
        <position position="512"/>
    </location>
    <ligand>
        <name>heme c</name>
        <dbReference type="ChEBI" id="CHEBI:61717"/>
        <label>16</label>
        <note>axial binding residue</note>
    </ligand>
    <ligandPart>
        <name>Fe</name>
        <dbReference type="ChEBI" id="CHEBI:18248"/>
    </ligandPart>
</feature>
<dbReference type="PDBsum" id="1Z1N"/>
<keyword evidence="4 8" id="KW-0732">Signal</keyword>
<evidence type="ECO:0000256" key="3">
    <source>
        <dbReference type="ARBA" id="ARBA00022723"/>
    </source>
</evidence>
<dbReference type="InterPro" id="IPR020942">
    <property type="entry name" value="Cyt_c_III_dom"/>
</dbReference>
<feature type="binding site" evidence="13">
    <location>
        <position position="534"/>
    </location>
    <ligand>
        <name>heme c</name>
        <dbReference type="ChEBI" id="CHEBI:61717"/>
        <label>15</label>
        <note>covalent</note>
    </ligand>
</feature>
<feature type="binding site" evidence="13">
    <location>
        <position position="68"/>
    </location>
    <ligand>
        <name>heme c</name>
        <dbReference type="ChEBI" id="CHEBI:61717"/>
        <label>3</label>
        <note>axial binding residue</note>
    </ligand>
    <ligandPart>
        <name>Fe</name>
        <dbReference type="ChEBI" id="CHEBI:18248"/>
    </ligandPart>
</feature>
<feature type="binding site" evidence="13">
    <location>
        <position position="320"/>
    </location>
    <ligand>
        <name>heme c</name>
        <dbReference type="ChEBI" id="CHEBI:61717"/>
        <label>5</label>
    </ligand>
</feature>
<feature type="binding site" evidence="13">
    <location>
        <position position="58"/>
    </location>
    <ligand>
        <name>heme c</name>
        <dbReference type="ChEBI" id="CHEBI:61717"/>
        <label>1</label>
    </ligand>
</feature>
<dbReference type="KEGG" id="dgg:DGI_0715"/>
<reference evidence="11 12" key="2">
    <citation type="journal article" date="2013" name="J. Bacteriol.">
        <title>Roles of HynAB and Ech, the only two hydrogenases found in the model sulfate reducer Desulfovibrio gigas.</title>
        <authorList>
            <person name="Morais-Silva F.O."/>
            <person name="Santos C.I."/>
            <person name="Rodrigues R."/>
            <person name="Pereira I.A."/>
            <person name="Rodrigues-Pousada C."/>
        </authorList>
    </citation>
    <scope>NUCLEOTIDE SEQUENCE [LARGE SCALE GENOMIC DNA]</scope>
    <source>
        <strain evidence="12">ATCC 19364 / DSM 1382 / NCIMB 9332 / VKM B-1759</strain>
    </source>
</reference>
<feature type="binding site" evidence="13">
    <location>
        <position position="136"/>
    </location>
    <ligand>
        <name>heme c</name>
        <dbReference type="ChEBI" id="CHEBI:61717"/>
        <label>3</label>
    </ligand>
</feature>
<feature type="binding site" evidence="13">
    <location>
        <position position="383"/>
    </location>
    <ligand>
        <name>heme c</name>
        <dbReference type="ChEBI" id="CHEBI:61717"/>
        <label>12</label>
        <note>covalent</note>
    </ligand>
</feature>
<feature type="binding site" evidence="13">
    <location>
        <position position="309"/>
    </location>
    <ligand>
        <name>heme c</name>
        <dbReference type="ChEBI" id="CHEBI:61717"/>
        <label>8</label>
        <note>axial binding residue</note>
    </ligand>
    <ligandPart>
        <name>Fe</name>
        <dbReference type="ChEBI" id="CHEBI:18248"/>
    </ligandPart>
</feature>
<feature type="binding site" evidence="13">
    <location>
        <position position="480"/>
    </location>
    <ligand>
        <name>heme c</name>
        <dbReference type="ChEBI" id="CHEBI:61717"/>
        <label>9</label>
    </ligand>
</feature>
<feature type="binding site" evidence="13">
    <location>
        <position position="397"/>
    </location>
    <ligand>
        <name>heme c</name>
        <dbReference type="ChEBI" id="CHEBI:61717"/>
        <label>11</label>
        <note>covalent</note>
    </ligand>
</feature>
<feature type="binding site" evidence="13">
    <location>
        <position position="103"/>
    </location>
    <ligand>
        <name>heme c</name>
        <dbReference type="ChEBI" id="CHEBI:61717"/>
        <label>1</label>
    </ligand>
</feature>
<feature type="binding site" evidence="13">
    <location>
        <position position="229"/>
    </location>
    <ligand>
        <name>heme c</name>
        <dbReference type="ChEBI" id="CHEBI:61717"/>
        <label>4</label>
        <note>axial binding residue</note>
    </ligand>
    <ligandPart>
        <name>Fe</name>
        <dbReference type="ChEBI" id="CHEBI:18248"/>
    </ligandPart>
</feature>
<feature type="binding site" evidence="13">
    <location>
        <position position="478"/>
    </location>
    <ligand>
        <name>heme c</name>
        <dbReference type="ChEBI" id="CHEBI:61717"/>
        <label>9</label>
    </ligand>
</feature>
<feature type="binding site" evidence="13">
    <location>
        <position position="507"/>
    </location>
    <ligand>
        <name>heme c</name>
        <dbReference type="ChEBI" id="CHEBI:61717"/>
        <label>14</label>
    </ligand>
</feature>
<keyword evidence="5" id="KW-0249">Electron transport</keyword>
<feature type="domain" description="Cytochrome c7-like" evidence="10">
    <location>
        <begin position="62"/>
        <end position="138"/>
    </location>
</feature>
<dbReference type="SMR" id="T2G9Q2"/>
<accession>T2G9Q2</accession>
<dbReference type="SUPFAM" id="SSF48695">
    <property type="entry name" value="Multiheme cytochromes"/>
    <property type="match status" value="1"/>
</dbReference>
<keyword evidence="2 7" id="KW-0349">Heme</keyword>
<feature type="binding site" evidence="13">
    <location>
        <position position="206"/>
    </location>
    <ligand>
        <name>heme c</name>
        <dbReference type="ChEBI" id="CHEBI:61717"/>
        <label>7</label>
        <note>axial binding residue</note>
    </ligand>
    <ligandPart>
        <name>Fe</name>
        <dbReference type="ChEBI" id="CHEBI:18248"/>
    </ligandPart>
</feature>
<feature type="binding site" evidence="13">
    <location>
        <position position="178"/>
    </location>
    <ligand>
        <name>heme c</name>
        <dbReference type="ChEBI" id="CHEBI:61717"/>
        <label>5</label>
        <note>covalent</note>
    </ligand>
</feature>
<feature type="binding site" evidence="13">
    <location>
        <position position="182"/>
    </location>
    <ligand>
        <name>heme c</name>
        <dbReference type="ChEBI" id="CHEBI:61717"/>
        <label>5</label>
        <note>axial binding residue</note>
    </ligand>
    <ligandPart>
        <name>Fe</name>
        <dbReference type="ChEBI" id="CHEBI:18248"/>
    </ligandPart>
</feature>
<feature type="binding site" evidence="13">
    <location>
        <position position="264"/>
    </location>
    <ligand>
        <name>heme c</name>
        <dbReference type="ChEBI" id="CHEBI:61717"/>
        <label>6</label>
    </ligand>
</feature>
<feature type="binding site" evidence="13">
    <location>
        <position position="418"/>
    </location>
    <ligand>
        <name>heme c</name>
        <dbReference type="ChEBI" id="CHEBI:61717"/>
        <label>8</label>
    </ligand>
</feature>
<feature type="binding site" evidence="13">
    <location>
        <position position="235"/>
    </location>
    <ligand>
        <name>heme c</name>
        <dbReference type="ChEBI" id="CHEBI:61717"/>
        <label>6</label>
        <note>covalent</note>
    </ligand>
</feature>
<feature type="binding site" evidence="13">
    <location>
        <position position="110"/>
    </location>
    <ligand>
        <name>heme c</name>
        <dbReference type="ChEBI" id="CHEBI:61717"/>
        <label>2</label>
    </ligand>
</feature>
<feature type="binding site" description="axial binding residue" evidence="7">
    <location>
        <position position="335"/>
    </location>
    <ligand>
        <name>heme c</name>
        <dbReference type="ChEBI" id="CHEBI:61717"/>
        <label>1</label>
    </ligand>
    <ligandPart>
        <name>Fe</name>
        <dbReference type="ChEBI" id="CHEBI:18248"/>
    </ligandPart>
</feature>
<feature type="binding site" evidence="13">
    <location>
        <position position="384"/>
    </location>
    <ligand>
        <name>heme c</name>
        <dbReference type="ChEBI" id="CHEBI:61717"/>
        <label>12</label>
        <note>axial binding residue</note>
    </ligand>
    <ligandPart>
        <name>Fe</name>
        <dbReference type="ChEBI" id="CHEBI:18248"/>
    </ligandPart>
</feature>
<dbReference type="NCBIfam" id="NF045713">
    <property type="entry name" value="CxxCH_16_HmcA"/>
    <property type="match status" value="1"/>
</dbReference>
<feature type="binding site" evidence="13">
    <location>
        <position position="229"/>
    </location>
    <ligand>
        <name>heme c</name>
        <dbReference type="ChEBI" id="CHEBI:61717"/>
        <label>2</label>
    </ligand>
</feature>
<dbReference type="EMBL" id="CP006585">
    <property type="protein sequence ID" value="AGW12617.1"/>
    <property type="molecule type" value="Genomic_DNA"/>
</dbReference>
<dbReference type="Gene3D" id="3.90.10.10">
    <property type="entry name" value="Cytochrome C3"/>
    <property type="match status" value="4"/>
</dbReference>
<dbReference type="PATRIC" id="fig|1121448.10.peg.723"/>
<feature type="binding site" evidence="13">
    <location>
        <position position="319"/>
    </location>
    <ligand>
        <name>heme c</name>
        <dbReference type="ChEBI" id="CHEBI:61717"/>
        <label>8</label>
        <note>covalent</note>
    </ligand>
</feature>
<feature type="binding site" evidence="13">
    <location>
        <position position="369"/>
    </location>
    <ligand>
        <name>heme c</name>
        <dbReference type="ChEBI" id="CHEBI:61717"/>
        <label>9</label>
        <note>covalent</note>
    </ligand>
</feature>
<feature type="binding site" evidence="13">
    <location>
        <position position="537"/>
    </location>
    <ligand>
        <name>heme c</name>
        <dbReference type="ChEBI" id="CHEBI:61717"/>
        <label>15</label>
        <note>covalent</note>
    </ligand>
</feature>